<protein>
    <recommendedName>
        <fullName evidence="3">Regulatory protein alcR</fullName>
    </recommendedName>
</protein>
<accession>A0ABR1RSG5</accession>
<evidence type="ECO:0000313" key="1">
    <source>
        <dbReference type="EMBL" id="KAK8017895.1"/>
    </source>
</evidence>
<dbReference type="EMBL" id="JAQQWK010000013">
    <property type="protein sequence ID" value="KAK8017895.1"/>
    <property type="molecule type" value="Genomic_DNA"/>
</dbReference>
<reference evidence="1 2" key="1">
    <citation type="submission" date="2023-01" db="EMBL/GenBank/DDBJ databases">
        <title>Analysis of 21 Apiospora genomes using comparative genomics revels a genus with tremendous synthesis potential of carbohydrate active enzymes and secondary metabolites.</title>
        <authorList>
            <person name="Sorensen T."/>
        </authorList>
    </citation>
    <scope>NUCLEOTIDE SEQUENCE [LARGE SCALE GENOMIC DNA]</scope>
    <source>
        <strain evidence="1 2">CBS 33761</strain>
    </source>
</reference>
<organism evidence="1 2">
    <name type="scientific">Apiospora rasikravindrae</name>
    <dbReference type="NCBI Taxonomy" id="990691"/>
    <lineage>
        <taxon>Eukaryota</taxon>
        <taxon>Fungi</taxon>
        <taxon>Dikarya</taxon>
        <taxon>Ascomycota</taxon>
        <taxon>Pezizomycotina</taxon>
        <taxon>Sordariomycetes</taxon>
        <taxon>Xylariomycetidae</taxon>
        <taxon>Amphisphaeriales</taxon>
        <taxon>Apiosporaceae</taxon>
        <taxon>Apiospora</taxon>
    </lineage>
</organism>
<name>A0ABR1RSG5_9PEZI</name>
<comment type="caution">
    <text evidence="1">The sequence shown here is derived from an EMBL/GenBank/DDBJ whole genome shotgun (WGS) entry which is preliminary data.</text>
</comment>
<proteinExistence type="predicted"/>
<gene>
    <name evidence="1" type="ORF">PG993_014221</name>
</gene>
<sequence length="478" mass="53971">MAFATQWPQGSRRQHEACWNSNDSLAEDSWGELTKEFDMEIQWHFWTRAEQALQEVIGVESFRLACAEAILGLVQKPSNREHEVTGFAATKTSGRISPGVDQESLRLEISQVILEHDSPKYMERAARRMHTLKFKCDLAMKGVAQTSHSDGVSRRVQSMSEDDQTSLGLLYWLAVMFDTVSSSMNHRPLTVSDQDCQHRDSRSEEVDNSHWNIDLFVQDSLDSPTQRTRWPCAYEELAEAVTKSGPVKVLLYRHVAWLQNSLRRGQQGEKVESIVRSAMNLYFYWNATYGQLFRDMVRDFDCVPGRIRSWFVCISGHWHLAALLLAELIETVDKQELGTREGKDQRLGSSTVTRMKETSVNEVSDLARVASPYGNGQSPEPQLPGFHPSVNEGTILTDPWTVVLVQAFSKAAVMLLAKADHYRQYALMEIGGDGLAETIRRAQGCIKGLWFLGKKSDMARGVAGILTRELQFHLGTAI</sequence>
<evidence type="ECO:0008006" key="3">
    <source>
        <dbReference type="Google" id="ProtNLM"/>
    </source>
</evidence>
<evidence type="ECO:0000313" key="2">
    <source>
        <dbReference type="Proteomes" id="UP001444661"/>
    </source>
</evidence>
<dbReference type="Proteomes" id="UP001444661">
    <property type="component" value="Unassembled WGS sequence"/>
</dbReference>
<keyword evidence="2" id="KW-1185">Reference proteome</keyword>